<reference evidence="3 4" key="1">
    <citation type="submission" date="2020-02" db="EMBL/GenBank/DDBJ databases">
        <authorList>
            <person name="Zheng R.K."/>
            <person name="Sun C.M."/>
        </authorList>
    </citation>
    <scope>NUCLEOTIDE SEQUENCE [LARGE SCALE GENOMIC DNA]</scope>
    <source>
        <strain evidence="4">rifampicinis</strain>
    </source>
</reference>
<evidence type="ECO:0000256" key="1">
    <source>
        <dbReference type="SAM" id="MobiDB-lite"/>
    </source>
</evidence>
<accession>A0A7S8ID94</accession>
<dbReference type="EMBL" id="CP062983">
    <property type="protein sequence ID" value="QPC82335.1"/>
    <property type="molecule type" value="Genomic_DNA"/>
</dbReference>
<evidence type="ECO:0000313" key="3">
    <source>
        <dbReference type="EMBL" id="QPC82335.1"/>
    </source>
</evidence>
<feature type="region of interest" description="Disordered" evidence="1">
    <location>
        <begin position="47"/>
        <end position="74"/>
    </location>
</feature>
<dbReference type="Proteomes" id="UP000594468">
    <property type="component" value="Chromosome"/>
</dbReference>
<sequence length="152" mass="16734">MDIGILALVGCILSVICIGLLAIVAYFGVRFLGGTASNIIRDVVDSSQGEDAPVYSTGAPRKRAVGPTRGRAVPADEFEAQVRQRLQNDNLLEPKGLSRHHGSALSAAQDEDPLGPTPQGDLRSQRTRRRDHDQEPYFDDWDMDGEWDIFEE</sequence>
<name>A0A7S8ID94_9CHLR</name>
<keyword evidence="2" id="KW-0472">Membrane</keyword>
<dbReference type="AlphaFoldDB" id="A0A7S8ID94"/>
<keyword evidence="4" id="KW-1185">Reference proteome</keyword>
<organism evidence="3 4">
    <name type="scientific">Phototrophicus methaneseepsis</name>
    <dbReference type="NCBI Taxonomy" id="2710758"/>
    <lineage>
        <taxon>Bacteria</taxon>
        <taxon>Bacillati</taxon>
        <taxon>Chloroflexota</taxon>
        <taxon>Candidatus Thermofontia</taxon>
        <taxon>Phototrophicales</taxon>
        <taxon>Phototrophicaceae</taxon>
        <taxon>Phototrophicus</taxon>
    </lineage>
</organism>
<proteinExistence type="predicted"/>
<evidence type="ECO:0000256" key="2">
    <source>
        <dbReference type="SAM" id="Phobius"/>
    </source>
</evidence>
<dbReference type="RefSeq" id="WP_195170404.1">
    <property type="nucleotide sequence ID" value="NZ_CP062983.1"/>
</dbReference>
<evidence type="ECO:0000313" key="4">
    <source>
        <dbReference type="Proteomes" id="UP000594468"/>
    </source>
</evidence>
<keyword evidence="2" id="KW-1133">Transmembrane helix</keyword>
<gene>
    <name evidence="3" type="ORF">G4Y79_22050</name>
</gene>
<feature type="transmembrane region" description="Helical" evidence="2">
    <location>
        <begin position="6"/>
        <end position="29"/>
    </location>
</feature>
<keyword evidence="2" id="KW-0812">Transmembrane</keyword>
<feature type="region of interest" description="Disordered" evidence="1">
    <location>
        <begin position="89"/>
        <end position="144"/>
    </location>
</feature>
<protein>
    <submittedName>
        <fullName evidence="3">Uncharacterized protein</fullName>
    </submittedName>
</protein>
<dbReference type="KEGG" id="pmet:G4Y79_22050"/>